<dbReference type="GO" id="GO:0016747">
    <property type="term" value="F:acyltransferase activity, transferring groups other than amino-acyl groups"/>
    <property type="evidence" value="ECO:0007669"/>
    <property type="project" value="InterPro"/>
</dbReference>
<protein>
    <submittedName>
        <fullName evidence="2">RimJ/RimL family protein N-acetyltransferase</fullName>
    </submittedName>
</protein>
<dbReference type="Gene3D" id="3.40.630.30">
    <property type="match status" value="1"/>
</dbReference>
<accession>A0A7W9LQA2</accession>
<name>A0A7W9LQA2_9ACTN</name>
<dbReference type="RefSeq" id="WP_184979777.1">
    <property type="nucleotide sequence ID" value="NZ_JACHNE010000001.1"/>
</dbReference>
<evidence type="ECO:0000313" key="2">
    <source>
        <dbReference type="EMBL" id="MBB5792268.1"/>
    </source>
</evidence>
<dbReference type="PANTHER" id="PTHR43792">
    <property type="entry name" value="GNAT FAMILY, PUTATIVE (AFU_ORTHOLOGUE AFUA_3G00765)-RELATED-RELATED"/>
    <property type="match status" value="1"/>
</dbReference>
<gene>
    <name evidence="2" type="ORF">HDA41_000232</name>
</gene>
<evidence type="ECO:0000259" key="1">
    <source>
        <dbReference type="PROSITE" id="PS51186"/>
    </source>
</evidence>
<dbReference type="InterPro" id="IPR016181">
    <property type="entry name" value="Acyl_CoA_acyltransferase"/>
</dbReference>
<organism evidence="2 3">
    <name type="scientific">Streptomyces caelestis</name>
    <dbReference type="NCBI Taxonomy" id="36816"/>
    <lineage>
        <taxon>Bacteria</taxon>
        <taxon>Bacillati</taxon>
        <taxon>Actinomycetota</taxon>
        <taxon>Actinomycetes</taxon>
        <taxon>Kitasatosporales</taxon>
        <taxon>Streptomycetaceae</taxon>
        <taxon>Streptomyces</taxon>
    </lineage>
</organism>
<dbReference type="Pfam" id="PF13302">
    <property type="entry name" value="Acetyltransf_3"/>
    <property type="match status" value="1"/>
</dbReference>
<dbReference type="PROSITE" id="PS51186">
    <property type="entry name" value="GNAT"/>
    <property type="match status" value="1"/>
</dbReference>
<comment type="caution">
    <text evidence="2">The sequence shown here is derived from an EMBL/GenBank/DDBJ whole genome shotgun (WGS) entry which is preliminary data.</text>
</comment>
<dbReference type="EMBL" id="JACHNE010000001">
    <property type="protein sequence ID" value="MBB5792268.1"/>
    <property type="molecule type" value="Genomic_DNA"/>
</dbReference>
<dbReference type="SUPFAM" id="SSF55729">
    <property type="entry name" value="Acyl-CoA N-acyltransferases (Nat)"/>
    <property type="match status" value="1"/>
</dbReference>
<keyword evidence="2" id="KW-0808">Transferase</keyword>
<evidence type="ECO:0000313" key="3">
    <source>
        <dbReference type="Proteomes" id="UP000590647"/>
    </source>
</evidence>
<feature type="domain" description="N-acetyltransferase" evidence="1">
    <location>
        <begin position="19"/>
        <end position="191"/>
    </location>
</feature>
<sequence>MTGLGPVAWPPAPIRTERLVLRESEARDRAAFVELFASPEVGTYLGGPRPRDELKRAVPEVPGRRPGLFVIDLDGAMIGMVTLDRRDAERPGHVRPDAGEAELGYMLLPQAWGCGYAAEACAAALDWFADALPGEPVVLCTQTANARAMRLAAKLGFTEVERFEEYGAEQWFGVCSSVTPSGASRYGKTAPSISPGTP</sequence>
<dbReference type="AlphaFoldDB" id="A0A7W9LQA2"/>
<dbReference type="PANTHER" id="PTHR43792:SF1">
    <property type="entry name" value="N-ACETYLTRANSFERASE DOMAIN-CONTAINING PROTEIN"/>
    <property type="match status" value="1"/>
</dbReference>
<dbReference type="Proteomes" id="UP000590647">
    <property type="component" value="Unassembled WGS sequence"/>
</dbReference>
<dbReference type="InterPro" id="IPR051531">
    <property type="entry name" value="N-acetyltransferase"/>
</dbReference>
<reference evidence="2 3" key="1">
    <citation type="submission" date="2020-08" db="EMBL/GenBank/DDBJ databases">
        <title>Sequencing the genomes of 1000 actinobacteria strains.</title>
        <authorList>
            <person name="Klenk H.-P."/>
        </authorList>
    </citation>
    <scope>NUCLEOTIDE SEQUENCE [LARGE SCALE GENOMIC DNA]</scope>
    <source>
        <strain evidence="2 3">DSM 40084</strain>
    </source>
</reference>
<dbReference type="InterPro" id="IPR000182">
    <property type="entry name" value="GNAT_dom"/>
</dbReference>
<proteinExistence type="predicted"/>
<keyword evidence="3" id="KW-1185">Reference proteome</keyword>